<evidence type="ECO:0000313" key="2">
    <source>
        <dbReference type="Proteomes" id="UP000276133"/>
    </source>
</evidence>
<dbReference type="EMBL" id="REGN01007287">
    <property type="protein sequence ID" value="RNA06777.1"/>
    <property type="molecule type" value="Genomic_DNA"/>
</dbReference>
<evidence type="ECO:0000313" key="1">
    <source>
        <dbReference type="EMBL" id="RNA06777.1"/>
    </source>
</evidence>
<reference evidence="1 2" key="1">
    <citation type="journal article" date="2018" name="Sci. Rep.">
        <title>Genomic signatures of local adaptation to the degree of environmental predictability in rotifers.</title>
        <authorList>
            <person name="Franch-Gras L."/>
            <person name="Hahn C."/>
            <person name="Garcia-Roger E.M."/>
            <person name="Carmona M.J."/>
            <person name="Serra M."/>
            <person name="Gomez A."/>
        </authorList>
    </citation>
    <scope>NUCLEOTIDE SEQUENCE [LARGE SCALE GENOMIC DNA]</scope>
    <source>
        <strain evidence="1">HYR1</strain>
    </source>
</reference>
<comment type="caution">
    <text evidence="1">The sequence shown here is derived from an EMBL/GenBank/DDBJ whole genome shotgun (WGS) entry which is preliminary data.</text>
</comment>
<organism evidence="1 2">
    <name type="scientific">Brachionus plicatilis</name>
    <name type="common">Marine rotifer</name>
    <name type="synonym">Brachionus muelleri</name>
    <dbReference type="NCBI Taxonomy" id="10195"/>
    <lineage>
        <taxon>Eukaryota</taxon>
        <taxon>Metazoa</taxon>
        <taxon>Spiralia</taxon>
        <taxon>Gnathifera</taxon>
        <taxon>Rotifera</taxon>
        <taxon>Eurotatoria</taxon>
        <taxon>Monogononta</taxon>
        <taxon>Pseudotrocha</taxon>
        <taxon>Ploima</taxon>
        <taxon>Brachionidae</taxon>
        <taxon>Brachionus</taxon>
    </lineage>
</organism>
<gene>
    <name evidence="1" type="ORF">BpHYR1_022638</name>
</gene>
<proteinExistence type="predicted"/>
<dbReference type="AlphaFoldDB" id="A0A3M7Q5S9"/>
<dbReference type="Proteomes" id="UP000276133">
    <property type="component" value="Unassembled WGS sequence"/>
</dbReference>
<sequence>MTKINSSKEFAYTCFLTKIDHKKMKKVQLNKYKIYVTSLQICCLTHRSLIFHQSTTLRTSHWICMFAQGYFYSKMDLFKSIVCNPWNVCKLHQQNSKKLCIKKFKSS</sequence>
<name>A0A3M7Q5S9_BRAPC</name>
<accession>A0A3M7Q5S9</accession>
<keyword evidence="2" id="KW-1185">Reference proteome</keyword>
<protein>
    <submittedName>
        <fullName evidence="1">Uncharacterized protein</fullName>
    </submittedName>
</protein>